<comment type="caution">
    <text evidence="7">The sequence shown here is derived from an EMBL/GenBank/DDBJ whole genome shotgun (WGS) entry which is preliminary data.</text>
</comment>
<feature type="domain" description="DUF5110" evidence="5">
    <location>
        <begin position="643"/>
        <end position="705"/>
    </location>
</feature>
<feature type="signal peptide" evidence="3">
    <location>
        <begin position="1"/>
        <end position="26"/>
    </location>
</feature>
<proteinExistence type="inferred from homology"/>
<evidence type="ECO:0000313" key="8">
    <source>
        <dbReference type="Proteomes" id="UP001500742"/>
    </source>
</evidence>
<dbReference type="Pfam" id="PF01055">
    <property type="entry name" value="Glyco_hydro_31_2nd"/>
    <property type="match status" value="1"/>
</dbReference>
<dbReference type="InterPro" id="IPR051816">
    <property type="entry name" value="Glycosyl_Hydrolase_31"/>
</dbReference>
<dbReference type="SUPFAM" id="SSF51445">
    <property type="entry name" value="(Trans)glycosidases"/>
    <property type="match status" value="1"/>
</dbReference>
<keyword evidence="3" id="KW-0732">Signal</keyword>
<dbReference type="PANTHER" id="PTHR43863:SF2">
    <property type="entry name" value="MALTASE-GLUCOAMYLASE"/>
    <property type="match status" value="1"/>
</dbReference>
<dbReference type="InterPro" id="IPR000322">
    <property type="entry name" value="Glyco_hydro_31_TIM"/>
</dbReference>
<evidence type="ECO:0000259" key="5">
    <source>
        <dbReference type="Pfam" id="PF17137"/>
    </source>
</evidence>
<evidence type="ECO:0000313" key="7">
    <source>
        <dbReference type="EMBL" id="GAA3960478.1"/>
    </source>
</evidence>
<comment type="similarity">
    <text evidence="1 2">Belongs to the glycosyl hydrolase 31 family.</text>
</comment>
<sequence>MKVKKRLLMLLLMAMLQSATVSTATAQISRLPNGIIVKAGKQKVSLLTANGGAFCLSLNDSVAPATINSVFIDPGNKVVTPYSVISVAPLYGIKTTYGKLMINTATRVWLLYDAAGKLLIRDGTYSSTGTSIQITHTAKGLLYGSGNKSSKELEKNQSASVVGNGVVGIPYFWNNAGYSAFGVSVNDDTPATWDRTNDKAVLTWKFTGKAANLYLWPAKTMYDAASGYVKLTGRPRLPPRWAFGYQQSQWGWADSAYIADVAMKFRTHKLPVDAFIFDFEWYTTLPDYAVKKEGKEGFTDFTFNPKLFPYPAKQIAGMKSHGLKFIGIRKPRLGNAAALDTARKNGWLINANTDSRDLNFSNAGLRKWYHKKNKPLIKAGVDAWWDDEGESYYTCYYWWNKAQYDLLTSARPNYRHFTLNRAFSPGTQRFGYSTWSGDIMSTWPSLADVPKDLLNFSLSGMYYGSCDIGGFQGTPTKEMLVRWFQAGLFFPIMRSHSNIGTTARFPFLWGTDGEDAMRKALNLRYQLLPYIYSLGHEAYNTGAPIMRPLVMEFPADTSVANMTDEWLLGKGLLAAPVLNAGGKRNIYLPADTWFDYHTGDVIMGPKIIAVNKALDEIPVYVRAGTILPVGPVIQYSEQTSATPLEIHIYPGKNGNFKMTEDDGVSYNYTKNDTRTTLYYWNDKTKTLTWNVTGRYTGKNVYKTIKAVLGEEEKITTIGKKGRVVFRR</sequence>
<evidence type="ECO:0000259" key="4">
    <source>
        <dbReference type="Pfam" id="PF01055"/>
    </source>
</evidence>
<dbReference type="Pfam" id="PF17137">
    <property type="entry name" value="DUF5110"/>
    <property type="match status" value="1"/>
</dbReference>
<dbReference type="InterPro" id="IPR033403">
    <property type="entry name" value="DUF5110"/>
</dbReference>
<keyword evidence="2" id="KW-0326">Glycosidase</keyword>
<gene>
    <name evidence="7" type="ORF">GCM10022210_05270</name>
</gene>
<dbReference type="PANTHER" id="PTHR43863">
    <property type="entry name" value="HYDROLASE, PUTATIVE (AFU_ORTHOLOGUE AFUA_1G03140)-RELATED"/>
    <property type="match status" value="1"/>
</dbReference>
<evidence type="ECO:0000256" key="3">
    <source>
        <dbReference type="SAM" id="SignalP"/>
    </source>
</evidence>
<dbReference type="Gene3D" id="2.60.40.1180">
    <property type="entry name" value="Golgi alpha-mannosidase II"/>
    <property type="match status" value="2"/>
</dbReference>
<dbReference type="InterPro" id="IPR017853">
    <property type="entry name" value="GH"/>
</dbReference>
<dbReference type="SUPFAM" id="SSF51011">
    <property type="entry name" value="Glycosyl hydrolase domain"/>
    <property type="match status" value="1"/>
</dbReference>
<organism evidence="7 8">
    <name type="scientific">Mucilaginibacter dorajii</name>
    <dbReference type="NCBI Taxonomy" id="692994"/>
    <lineage>
        <taxon>Bacteria</taxon>
        <taxon>Pseudomonadati</taxon>
        <taxon>Bacteroidota</taxon>
        <taxon>Sphingobacteriia</taxon>
        <taxon>Sphingobacteriales</taxon>
        <taxon>Sphingobacteriaceae</taxon>
        <taxon>Mucilaginibacter</taxon>
    </lineage>
</organism>
<dbReference type="RefSeq" id="WP_259090945.1">
    <property type="nucleotide sequence ID" value="NZ_BAAAZC010000004.1"/>
</dbReference>
<keyword evidence="8" id="KW-1185">Reference proteome</keyword>
<keyword evidence="2" id="KW-0378">Hydrolase</keyword>
<dbReference type="Gene3D" id="2.60.40.1760">
    <property type="entry name" value="glycosyl hydrolase (family 31)"/>
    <property type="match status" value="1"/>
</dbReference>
<evidence type="ECO:0008006" key="9">
    <source>
        <dbReference type="Google" id="ProtNLM"/>
    </source>
</evidence>
<dbReference type="InterPro" id="IPR013780">
    <property type="entry name" value="Glyco_hydro_b"/>
</dbReference>
<protein>
    <recommendedName>
        <fullName evidence="9">Alpha-glucosidase</fullName>
    </recommendedName>
</protein>
<evidence type="ECO:0000256" key="2">
    <source>
        <dbReference type="RuleBase" id="RU361185"/>
    </source>
</evidence>
<name>A0ABP7P771_9SPHI</name>
<dbReference type="Gene3D" id="3.20.20.80">
    <property type="entry name" value="Glycosidases"/>
    <property type="match status" value="2"/>
</dbReference>
<dbReference type="InterPro" id="IPR048395">
    <property type="entry name" value="Glyco_hydro_31_C"/>
</dbReference>
<dbReference type="Pfam" id="PF21365">
    <property type="entry name" value="Glyco_hydro_31_3rd"/>
    <property type="match status" value="1"/>
</dbReference>
<evidence type="ECO:0000259" key="6">
    <source>
        <dbReference type="Pfam" id="PF21365"/>
    </source>
</evidence>
<feature type="domain" description="Glycoside hydrolase family 31 TIM barrel" evidence="4">
    <location>
        <begin position="235"/>
        <end position="534"/>
    </location>
</feature>
<reference evidence="8" key="1">
    <citation type="journal article" date="2019" name="Int. J. Syst. Evol. Microbiol.">
        <title>The Global Catalogue of Microorganisms (GCM) 10K type strain sequencing project: providing services to taxonomists for standard genome sequencing and annotation.</title>
        <authorList>
            <consortium name="The Broad Institute Genomics Platform"/>
            <consortium name="The Broad Institute Genome Sequencing Center for Infectious Disease"/>
            <person name="Wu L."/>
            <person name="Ma J."/>
        </authorList>
    </citation>
    <scope>NUCLEOTIDE SEQUENCE [LARGE SCALE GENOMIC DNA]</scope>
    <source>
        <strain evidence="8">JCM 16601</strain>
    </source>
</reference>
<evidence type="ECO:0000256" key="1">
    <source>
        <dbReference type="ARBA" id="ARBA00007806"/>
    </source>
</evidence>
<feature type="domain" description="Glycosyl hydrolase family 31 C-terminal" evidence="6">
    <location>
        <begin position="542"/>
        <end position="627"/>
    </location>
</feature>
<accession>A0ABP7P771</accession>
<dbReference type="EMBL" id="BAAAZC010000004">
    <property type="protein sequence ID" value="GAA3960478.1"/>
    <property type="molecule type" value="Genomic_DNA"/>
</dbReference>
<feature type="chain" id="PRO_5045750828" description="Alpha-glucosidase" evidence="3">
    <location>
        <begin position="27"/>
        <end position="727"/>
    </location>
</feature>
<dbReference type="Proteomes" id="UP001500742">
    <property type="component" value="Unassembled WGS sequence"/>
</dbReference>